<gene>
    <name evidence="1" type="ORF">EDC65_3294</name>
</gene>
<dbReference type="RefSeq" id="WP_123691470.1">
    <property type="nucleotide sequence ID" value="NZ_AP019700.1"/>
</dbReference>
<proteinExistence type="predicted"/>
<accession>A0A3N1KWV4</accession>
<keyword evidence="2" id="KW-1185">Reference proteome</keyword>
<comment type="caution">
    <text evidence="1">The sequence shown here is derived from an EMBL/GenBank/DDBJ whole genome shotgun (WGS) entry which is preliminary data.</text>
</comment>
<evidence type="ECO:0000313" key="1">
    <source>
        <dbReference type="EMBL" id="ROP83952.1"/>
    </source>
</evidence>
<name>A0A3N1KWV4_9PROT</name>
<dbReference type="Proteomes" id="UP000278222">
    <property type="component" value="Unassembled WGS sequence"/>
</dbReference>
<evidence type="ECO:0000313" key="2">
    <source>
        <dbReference type="Proteomes" id="UP000278222"/>
    </source>
</evidence>
<dbReference type="Pfam" id="PF11149">
    <property type="entry name" value="DUF2924"/>
    <property type="match status" value="1"/>
</dbReference>
<dbReference type="OrthoDB" id="284135at2"/>
<reference evidence="1 2" key="1">
    <citation type="submission" date="2018-11" db="EMBL/GenBank/DDBJ databases">
        <title>Genomic Encyclopedia of Type Strains, Phase IV (KMG-IV): sequencing the most valuable type-strain genomes for metagenomic binning, comparative biology and taxonomic classification.</title>
        <authorList>
            <person name="Goeker M."/>
        </authorList>
    </citation>
    <scope>NUCLEOTIDE SEQUENCE [LARGE SCALE GENOMIC DNA]</scope>
    <source>
        <strain evidence="1 2">DSM 5900</strain>
    </source>
</reference>
<organism evidence="1 2">
    <name type="scientific">Stella humosa</name>
    <dbReference type="NCBI Taxonomy" id="94"/>
    <lineage>
        <taxon>Bacteria</taxon>
        <taxon>Pseudomonadati</taxon>
        <taxon>Pseudomonadota</taxon>
        <taxon>Alphaproteobacteria</taxon>
        <taxon>Rhodospirillales</taxon>
        <taxon>Stellaceae</taxon>
        <taxon>Stella</taxon>
    </lineage>
</organism>
<sequence length="151" mass="16824">MRRSRQSSVDGELEAALRRLQTLDAEALRHEWQRLYGNKAPRLGINLLRGAVAHRLREQAHGGLSPALRRRLREALETGGKTAGSPSLKPGTRLIREWNAVTHEVLVINDGFVWRGQRYASLTAIAREITGTHWSGPRFFGLVRGKGGSRG</sequence>
<protein>
    <submittedName>
        <fullName evidence="1">DUF2924 family protein</fullName>
    </submittedName>
</protein>
<dbReference type="AlphaFoldDB" id="A0A3N1KWV4"/>
<dbReference type="InterPro" id="IPR021322">
    <property type="entry name" value="DUF2924"/>
</dbReference>
<dbReference type="EMBL" id="RJKX01000015">
    <property type="protein sequence ID" value="ROP83952.1"/>
    <property type="molecule type" value="Genomic_DNA"/>
</dbReference>